<keyword evidence="6 7" id="KW-0472">Membrane</keyword>
<evidence type="ECO:0000313" key="9">
    <source>
        <dbReference type="Proteomes" id="UP000433101"/>
    </source>
</evidence>
<evidence type="ECO:0000256" key="3">
    <source>
        <dbReference type="ARBA" id="ARBA00022475"/>
    </source>
</evidence>
<keyword evidence="5 7" id="KW-1133">Transmembrane helix</keyword>
<dbReference type="PANTHER" id="PTHR30106:SF2">
    <property type="entry name" value="UPF0324 INNER MEMBRANE PROTEIN YEIH"/>
    <property type="match status" value="1"/>
</dbReference>
<evidence type="ECO:0000256" key="1">
    <source>
        <dbReference type="ARBA" id="ARBA00004651"/>
    </source>
</evidence>
<feature type="transmembrane region" description="Helical" evidence="7">
    <location>
        <begin position="39"/>
        <end position="57"/>
    </location>
</feature>
<evidence type="ECO:0000313" key="8">
    <source>
        <dbReference type="EMBL" id="MXN63272.1"/>
    </source>
</evidence>
<dbReference type="Proteomes" id="UP000433101">
    <property type="component" value="Unassembled WGS sequence"/>
</dbReference>
<feature type="transmembrane region" description="Helical" evidence="7">
    <location>
        <begin position="92"/>
        <end position="114"/>
    </location>
</feature>
<name>A0A7X3IZH5_9HYPH</name>
<feature type="transmembrane region" description="Helical" evidence="7">
    <location>
        <begin position="159"/>
        <end position="184"/>
    </location>
</feature>
<gene>
    <name evidence="8" type="ORF">GR183_00010</name>
</gene>
<dbReference type="PANTHER" id="PTHR30106">
    <property type="entry name" value="INNER MEMBRANE PROTEIN YEIH-RELATED"/>
    <property type="match status" value="1"/>
</dbReference>
<protein>
    <submittedName>
        <fullName evidence="8">Putative sulfate exporter family transporter</fullName>
    </submittedName>
</protein>
<evidence type="ECO:0000256" key="5">
    <source>
        <dbReference type="ARBA" id="ARBA00022989"/>
    </source>
</evidence>
<feature type="transmembrane region" description="Helical" evidence="7">
    <location>
        <begin position="126"/>
        <end position="147"/>
    </location>
</feature>
<feature type="transmembrane region" description="Helical" evidence="7">
    <location>
        <begin position="223"/>
        <end position="241"/>
    </location>
</feature>
<sequence length="337" mass="35437">MSIYSTTRLKGELMPLFPGVLLALTVATAARFLGEHYSAPMMLFALLVGMAFNFLAVDERFRPGIEFSSKTLLRAGIVLLGMRITGGDIASLGLSTFLTVVGLLTLTIGSGFVCGKLFGRGWRFSLLTGGSVAICGASAALAIASVIPHNDKTERNTLFTVVSVTTLSTVAMIFYPILFSLLGLDETQSGFLVGATIHDVAQVVGAGYSISPEAGDISTIIKLVRVTMLPIVLIVVIMTLARSGGEGREKVRLPLFVVGFAAVTTANSFGLIPEAVTSVGVGLSSWMLVIAISALGVRTNMKDMLQLGWRHVAVVVVETLFLLALAIAAVEIGLAGR</sequence>
<reference evidence="8 9" key="1">
    <citation type="submission" date="2019-12" db="EMBL/GenBank/DDBJ databases">
        <authorList>
            <person name="Li M."/>
        </authorList>
    </citation>
    <scope>NUCLEOTIDE SEQUENCE [LARGE SCALE GENOMIC DNA]</scope>
    <source>
        <strain evidence="8 9">GBMRC 2046</strain>
    </source>
</reference>
<keyword evidence="4 7" id="KW-0812">Transmembrane</keyword>
<evidence type="ECO:0000256" key="4">
    <source>
        <dbReference type="ARBA" id="ARBA00022692"/>
    </source>
</evidence>
<dbReference type="InterPro" id="IPR018383">
    <property type="entry name" value="UPF0324_pro"/>
</dbReference>
<dbReference type="GO" id="GO:0005886">
    <property type="term" value="C:plasma membrane"/>
    <property type="evidence" value="ECO:0007669"/>
    <property type="project" value="UniProtKB-SubCell"/>
</dbReference>
<organism evidence="8 9">
    <name type="scientific">Stappia sediminis</name>
    <dbReference type="NCBI Taxonomy" id="2692190"/>
    <lineage>
        <taxon>Bacteria</taxon>
        <taxon>Pseudomonadati</taxon>
        <taxon>Pseudomonadota</taxon>
        <taxon>Alphaproteobacteria</taxon>
        <taxon>Hyphomicrobiales</taxon>
        <taxon>Stappiaceae</taxon>
        <taxon>Stappia</taxon>
    </lineage>
</organism>
<accession>A0A7X3IZH5</accession>
<comment type="subcellular location">
    <subcellularLocation>
        <location evidence="1">Cell membrane</location>
        <topology evidence="1">Multi-pass membrane protein</topology>
    </subcellularLocation>
</comment>
<feature type="transmembrane region" description="Helical" evidence="7">
    <location>
        <begin position="309"/>
        <end position="330"/>
    </location>
</feature>
<dbReference type="AlphaFoldDB" id="A0A7X3IZH5"/>
<feature type="transmembrane region" description="Helical" evidence="7">
    <location>
        <begin position="253"/>
        <end position="272"/>
    </location>
</feature>
<dbReference type="EMBL" id="WUMV01000001">
    <property type="protein sequence ID" value="MXN63272.1"/>
    <property type="molecule type" value="Genomic_DNA"/>
</dbReference>
<evidence type="ECO:0000256" key="2">
    <source>
        <dbReference type="ARBA" id="ARBA00007977"/>
    </source>
</evidence>
<comment type="caution">
    <text evidence="8">The sequence shown here is derived from an EMBL/GenBank/DDBJ whole genome shotgun (WGS) entry which is preliminary data.</text>
</comment>
<comment type="similarity">
    <text evidence="2">Belongs to the UPF0324 family.</text>
</comment>
<feature type="transmembrane region" description="Helical" evidence="7">
    <location>
        <begin position="278"/>
        <end position="297"/>
    </location>
</feature>
<evidence type="ECO:0000256" key="7">
    <source>
        <dbReference type="SAM" id="Phobius"/>
    </source>
</evidence>
<keyword evidence="3" id="KW-1003">Cell membrane</keyword>
<keyword evidence="9" id="KW-1185">Reference proteome</keyword>
<evidence type="ECO:0000256" key="6">
    <source>
        <dbReference type="ARBA" id="ARBA00023136"/>
    </source>
</evidence>
<proteinExistence type="inferred from homology"/>
<dbReference type="Pfam" id="PF03601">
    <property type="entry name" value="Cons_hypoth698"/>
    <property type="match status" value="1"/>
</dbReference>